<dbReference type="PANTHER" id="PTHR43806">
    <property type="entry name" value="PEPTIDASE S8"/>
    <property type="match status" value="1"/>
</dbReference>
<proteinExistence type="inferred from homology"/>
<feature type="signal peptide" evidence="8">
    <location>
        <begin position="1"/>
        <end position="17"/>
    </location>
</feature>
<evidence type="ECO:0000313" key="10">
    <source>
        <dbReference type="EMBL" id="EOO03870.1"/>
    </source>
</evidence>
<dbReference type="CDD" id="cd07489">
    <property type="entry name" value="Peptidases_S8_5"/>
    <property type="match status" value="1"/>
</dbReference>
<sequence length="968" mass="104470">MLLSALVLLASAAAVNSATLPDIPLIKPGDLIAKETAQGGFIVQLKNDASLTKRLDRRSPHERFHKRASLGLDYKVRNEFTNDKLFYGVSIQLSQNKTTDEVQSILSDIPEVKAIWPIRQVSKPSPAIAPDFSAFASENANTVMASYGNWTPTDDSPVLPYIKGANVQSTHKMADVDKLHDMGVKGKGIKIGVVDTGVDYRHPSLGGGFGPGFKIAGGYSLVDDAWYGQRDPIESPDPLSTCSSNAHGSHTSGIIGMQDPVDTGFGISGVAPEATLYMYKVFSCMTSSTADDIVMKGMIKAAEDGVDVISMSLGFTSYFVANSPYTDLIKAIIDQGIGLVVSNGNDGDLGLYAESSPADGEGVIAVGSVTNDVFPVVYTGKDSTGSSFEYGSVWPLDAPELKVYHHGSECTYAAWQATGAAVAKSNTTIVVAEIGSCALGTQMSGASAFGIQYLLAYNLESLDPSPFAEDIETQIPFPSVATIVVNSTAGAQIVKNLQADSSYKLSFTSPAATSMELLTGGMMSNFSSFGPSWDTLLVKPSLSAPGGKILSTWPLGPSAGYAIISGTSMAAPFVAGCYALVKSQYPDLSVAEIGSLLQSTATPMSYVYDKSILSSVAHQGAGIVNPYKAITYGTLVTPSQVSLGDLDDYTRNPYTISITNKATSGKKVFQITHQGAGYVEVFPYPDLLDPNSWNQLGQPQYSTYATARFSQTRITVHAGETLEFRAYIAKTVLTEDQIAKTPLISGFFQLTSDEETHTIPYLGTPYSRQDESAFDTSVFSYEDADGVTYSAAQPFVYCGTCLSRAPNTGYAEYNGTDWYFPTVWFNIRTGFQHFQTNIVPANTTFKPTHHGGSPAKSSGYKYMDPGITPHDTWMGMPSYGWIPDKTQYNNYAPREDTPFSFPYQSYSPFLWGAAWYHTIGPDGNTFEYLPNGDYRFLMSILKPGSDYDDWSQWETYLGPVMRLVGDNF</sequence>
<keyword evidence="4 6" id="KW-0720">Serine protease</keyword>
<dbReference type="GeneID" id="19326787"/>
<dbReference type="InterPro" id="IPR015500">
    <property type="entry name" value="Peptidase_S8_subtilisin-rel"/>
</dbReference>
<organism evidence="10 11">
    <name type="scientific">Phaeoacremonium minimum (strain UCR-PA7)</name>
    <name type="common">Esca disease fungus</name>
    <name type="synonym">Togninia minima</name>
    <dbReference type="NCBI Taxonomy" id="1286976"/>
    <lineage>
        <taxon>Eukaryota</taxon>
        <taxon>Fungi</taxon>
        <taxon>Dikarya</taxon>
        <taxon>Ascomycota</taxon>
        <taxon>Pezizomycotina</taxon>
        <taxon>Sordariomycetes</taxon>
        <taxon>Sordariomycetidae</taxon>
        <taxon>Togniniales</taxon>
        <taxon>Togniniaceae</taxon>
        <taxon>Phaeoacremonium</taxon>
    </lineage>
</organism>
<evidence type="ECO:0000256" key="1">
    <source>
        <dbReference type="ARBA" id="ARBA00011073"/>
    </source>
</evidence>
<reference evidence="11" key="1">
    <citation type="journal article" date="2013" name="Genome Announc.">
        <title>Draft genome sequence of the ascomycete Phaeoacremonium aleophilum strain UCR-PA7, a causal agent of the esca disease complex in grapevines.</title>
        <authorList>
            <person name="Blanco-Ulate B."/>
            <person name="Rolshausen P."/>
            <person name="Cantu D."/>
        </authorList>
    </citation>
    <scope>NUCLEOTIDE SEQUENCE [LARGE SCALE GENOMIC DNA]</scope>
    <source>
        <strain evidence="11">UCR-PA7</strain>
    </source>
</reference>
<keyword evidence="2 6" id="KW-0645">Protease</keyword>
<dbReference type="GO" id="GO:0004252">
    <property type="term" value="F:serine-type endopeptidase activity"/>
    <property type="evidence" value="ECO:0007669"/>
    <property type="project" value="UniProtKB-UniRule"/>
</dbReference>
<feature type="domain" description="Peptidase S8/S53" evidence="9">
    <location>
        <begin position="186"/>
        <end position="603"/>
    </location>
</feature>
<dbReference type="eggNOG" id="KOG4266">
    <property type="taxonomic scope" value="Eukaryota"/>
</dbReference>
<evidence type="ECO:0000256" key="5">
    <source>
        <dbReference type="PIRSR" id="PIRSR615500-1"/>
    </source>
</evidence>
<feature type="active site" description="Charge relay system" evidence="5 6">
    <location>
        <position position="247"/>
    </location>
</feature>
<dbReference type="InterPro" id="IPR036852">
    <property type="entry name" value="Peptidase_S8/S53_dom_sf"/>
</dbReference>
<feature type="chain" id="PRO_5004463133" evidence="8">
    <location>
        <begin position="18"/>
        <end position="968"/>
    </location>
</feature>
<evidence type="ECO:0000256" key="2">
    <source>
        <dbReference type="ARBA" id="ARBA00022670"/>
    </source>
</evidence>
<dbReference type="InterPro" id="IPR034187">
    <property type="entry name" value="Peptidases_S8_5"/>
</dbReference>
<keyword evidence="8" id="KW-0732">Signal</keyword>
<protein>
    <submittedName>
        <fullName evidence="10">Putative subtilisin-like protease protein</fullName>
    </submittedName>
</protein>
<dbReference type="AlphaFoldDB" id="R8BX20"/>
<evidence type="ECO:0000313" key="11">
    <source>
        <dbReference type="Proteomes" id="UP000014074"/>
    </source>
</evidence>
<evidence type="ECO:0000256" key="7">
    <source>
        <dbReference type="RuleBase" id="RU003355"/>
    </source>
</evidence>
<dbReference type="PROSITE" id="PS51892">
    <property type="entry name" value="SUBTILASE"/>
    <property type="match status" value="1"/>
</dbReference>
<dbReference type="PRINTS" id="PR00723">
    <property type="entry name" value="SUBTILISIN"/>
</dbReference>
<dbReference type="KEGG" id="tmn:UCRPA7_616"/>
<feature type="active site" description="Charge relay system" evidence="5 6">
    <location>
        <position position="195"/>
    </location>
</feature>
<dbReference type="InterPro" id="IPR050131">
    <property type="entry name" value="Peptidase_S8_subtilisin-like"/>
</dbReference>
<feature type="active site" description="Charge relay system" evidence="5 6">
    <location>
        <position position="568"/>
    </location>
</feature>
<dbReference type="InterPro" id="IPR023827">
    <property type="entry name" value="Peptidase_S8_Asp-AS"/>
</dbReference>
<dbReference type="RefSeq" id="XP_007911401.1">
    <property type="nucleotide sequence ID" value="XM_007913210.1"/>
</dbReference>
<dbReference type="HOGENOM" id="CLU_003559_3_1_1"/>
<gene>
    <name evidence="10" type="ORF">UCRPA7_616</name>
</gene>
<name>R8BX20_PHAM7</name>
<dbReference type="Pfam" id="PF00082">
    <property type="entry name" value="Peptidase_S8"/>
    <property type="match status" value="1"/>
</dbReference>
<dbReference type="Proteomes" id="UP000014074">
    <property type="component" value="Unassembled WGS sequence"/>
</dbReference>
<evidence type="ECO:0000256" key="4">
    <source>
        <dbReference type="ARBA" id="ARBA00022825"/>
    </source>
</evidence>
<keyword evidence="11" id="KW-1185">Reference proteome</keyword>
<dbReference type="GO" id="GO:0006508">
    <property type="term" value="P:proteolysis"/>
    <property type="evidence" value="ECO:0007669"/>
    <property type="project" value="UniProtKB-KW"/>
</dbReference>
<dbReference type="OrthoDB" id="10256524at2759"/>
<dbReference type="InterPro" id="IPR000209">
    <property type="entry name" value="Peptidase_S8/S53_dom"/>
</dbReference>
<dbReference type="PROSITE" id="PS00138">
    <property type="entry name" value="SUBTILASE_SER"/>
    <property type="match status" value="1"/>
</dbReference>
<evidence type="ECO:0000256" key="8">
    <source>
        <dbReference type="SAM" id="SignalP"/>
    </source>
</evidence>
<dbReference type="SUPFAM" id="SSF52743">
    <property type="entry name" value="Subtilisin-like"/>
    <property type="match status" value="1"/>
</dbReference>
<evidence type="ECO:0000259" key="9">
    <source>
        <dbReference type="Pfam" id="PF00082"/>
    </source>
</evidence>
<dbReference type="InterPro" id="IPR023828">
    <property type="entry name" value="Peptidase_S8_Ser-AS"/>
</dbReference>
<keyword evidence="3 6" id="KW-0378">Hydrolase</keyword>
<dbReference type="PANTHER" id="PTHR43806:SF66">
    <property type="entry name" value="SERIN ENDOPEPTIDASE"/>
    <property type="match status" value="1"/>
</dbReference>
<comment type="similarity">
    <text evidence="1 6 7">Belongs to the peptidase S8 family.</text>
</comment>
<dbReference type="PROSITE" id="PS00136">
    <property type="entry name" value="SUBTILASE_ASP"/>
    <property type="match status" value="1"/>
</dbReference>
<dbReference type="EMBL" id="KB932812">
    <property type="protein sequence ID" value="EOO03870.1"/>
    <property type="molecule type" value="Genomic_DNA"/>
</dbReference>
<evidence type="ECO:0000256" key="3">
    <source>
        <dbReference type="ARBA" id="ARBA00022801"/>
    </source>
</evidence>
<accession>R8BX20</accession>
<evidence type="ECO:0000256" key="6">
    <source>
        <dbReference type="PROSITE-ProRule" id="PRU01240"/>
    </source>
</evidence>
<dbReference type="Gene3D" id="3.40.50.200">
    <property type="entry name" value="Peptidase S8/S53 domain"/>
    <property type="match status" value="2"/>
</dbReference>